<dbReference type="InterPro" id="IPR027843">
    <property type="entry name" value="DUF4440"/>
</dbReference>
<dbReference type="Proteomes" id="UP000256686">
    <property type="component" value="Unassembled WGS sequence"/>
</dbReference>
<name>A0A3D9C9T2_9FLAO</name>
<accession>A0A3D9C9T2</accession>
<dbReference type="Gene3D" id="3.10.450.50">
    <property type="match status" value="1"/>
</dbReference>
<comment type="caution">
    <text evidence="2">The sequence shown here is derived from an EMBL/GenBank/DDBJ whole genome shotgun (WGS) entry which is preliminary data.</text>
</comment>
<dbReference type="EMBL" id="QNVT01000008">
    <property type="protein sequence ID" value="REC62458.1"/>
    <property type="molecule type" value="Genomic_DNA"/>
</dbReference>
<organism evidence="2 3">
    <name type="scientific">Chryseobacterium pennae</name>
    <dbReference type="NCBI Taxonomy" id="2258962"/>
    <lineage>
        <taxon>Bacteria</taxon>
        <taxon>Pseudomonadati</taxon>
        <taxon>Bacteroidota</taxon>
        <taxon>Flavobacteriia</taxon>
        <taxon>Flavobacteriales</taxon>
        <taxon>Weeksellaceae</taxon>
        <taxon>Chryseobacterium group</taxon>
        <taxon>Chryseobacterium</taxon>
    </lineage>
</organism>
<sequence length="131" mass="14730">MEDFNRKTQAGAVAYFRHCIKNGDTAGALSCFHSEGVYIDRDGKELRGLEDIQVAMENICGLKLNIQGETPHITVINDLAMWLDRWEMTGHTPDGQPIKMTGHTSCIMKKSEKGDWLWLVDNPFGSAILNY</sequence>
<gene>
    <name evidence="2" type="ORF">DRF65_10215</name>
</gene>
<evidence type="ECO:0000313" key="3">
    <source>
        <dbReference type="Proteomes" id="UP000256686"/>
    </source>
</evidence>
<protein>
    <recommendedName>
        <fullName evidence="1">DUF4440 domain-containing protein</fullName>
    </recommendedName>
</protein>
<reference evidence="3" key="1">
    <citation type="submission" date="2018-06" db="EMBL/GenBank/DDBJ databases">
        <authorList>
            <person name="Lum Nde A."/>
            <person name="Hugo C."/>
        </authorList>
    </citation>
    <scope>NUCLEOTIDE SEQUENCE [LARGE SCALE GENOMIC DNA]</scope>
    <source>
        <strain evidence="3">1_F178</strain>
    </source>
</reference>
<feature type="domain" description="DUF4440" evidence="1">
    <location>
        <begin position="17"/>
        <end position="116"/>
    </location>
</feature>
<dbReference type="RefSeq" id="WP_115970654.1">
    <property type="nucleotide sequence ID" value="NZ_QNVT01000008.1"/>
</dbReference>
<dbReference type="AlphaFoldDB" id="A0A3D9C9T2"/>
<evidence type="ECO:0000259" key="1">
    <source>
        <dbReference type="Pfam" id="PF14534"/>
    </source>
</evidence>
<dbReference type="InterPro" id="IPR032710">
    <property type="entry name" value="NTF2-like_dom_sf"/>
</dbReference>
<evidence type="ECO:0000313" key="2">
    <source>
        <dbReference type="EMBL" id="REC62458.1"/>
    </source>
</evidence>
<keyword evidence="3" id="KW-1185">Reference proteome</keyword>
<dbReference type="Pfam" id="PF14534">
    <property type="entry name" value="DUF4440"/>
    <property type="match status" value="1"/>
</dbReference>
<dbReference type="SUPFAM" id="SSF54427">
    <property type="entry name" value="NTF2-like"/>
    <property type="match status" value="1"/>
</dbReference>
<proteinExistence type="predicted"/>